<sequence length="319" mass="35695">MKKIISLFAGICLAFSLLSCGGKIDSSGWLTNLGDAKKAASKENKRIFLFFSMDEDDNKSAKLKENLFNTEDFLKAYTEKYVLVNIDCSNSLYDTNQEEAKKRLRIFDIYSAKGTPYFLVLSSEGYVITPIALAEDANLDEVRRTFNEADETISQFEELLAQIKTGTKEEKLAAINKLVELTDPSVAYHVTPLNKLYLSLDKNNESGDCLKHLIAITYAKAEDHFLNDEPEKGSEEFVKLSKNKILTDDDRQLALYTAGYLLASSGSDDLQKILSYFQQSYDINPESDAAQNIKMSLNYVQTLIDGEGDDVPNEQAAAE</sequence>
<dbReference type="PROSITE" id="PS51257">
    <property type="entry name" value="PROKAR_LIPOPROTEIN"/>
    <property type="match status" value="1"/>
</dbReference>
<comment type="caution">
    <text evidence="2">The sequence shown here is derived from an EMBL/GenBank/DDBJ whole genome shotgun (WGS) entry which is preliminary data.</text>
</comment>
<proteinExistence type="predicted"/>
<feature type="chain" id="PRO_5030752299" evidence="1">
    <location>
        <begin position="20"/>
        <end position="319"/>
    </location>
</feature>
<keyword evidence="3" id="KW-1185">Reference proteome</keyword>
<organism evidence="2 3">
    <name type="scientific">Treponema ruminis</name>
    <dbReference type="NCBI Taxonomy" id="744515"/>
    <lineage>
        <taxon>Bacteria</taxon>
        <taxon>Pseudomonadati</taxon>
        <taxon>Spirochaetota</taxon>
        <taxon>Spirochaetia</taxon>
        <taxon>Spirochaetales</taxon>
        <taxon>Treponemataceae</taxon>
        <taxon>Treponema</taxon>
    </lineage>
</organism>
<keyword evidence="1" id="KW-0732">Signal</keyword>
<evidence type="ECO:0000313" key="3">
    <source>
        <dbReference type="Proteomes" id="UP000518887"/>
    </source>
</evidence>
<dbReference type="Proteomes" id="UP000518887">
    <property type="component" value="Unassembled WGS sequence"/>
</dbReference>
<accession>A0A7W8LL63</accession>
<gene>
    <name evidence="2" type="ORF">HNP76_000358</name>
</gene>
<evidence type="ECO:0000313" key="2">
    <source>
        <dbReference type="EMBL" id="MBB5225018.1"/>
    </source>
</evidence>
<evidence type="ECO:0000256" key="1">
    <source>
        <dbReference type="SAM" id="SignalP"/>
    </source>
</evidence>
<dbReference type="EMBL" id="JACHFQ010000001">
    <property type="protein sequence ID" value="MBB5225018.1"/>
    <property type="molecule type" value="Genomic_DNA"/>
</dbReference>
<dbReference type="Gene3D" id="3.40.30.10">
    <property type="entry name" value="Glutaredoxin"/>
    <property type="match status" value="1"/>
</dbReference>
<dbReference type="InterPro" id="IPR036249">
    <property type="entry name" value="Thioredoxin-like_sf"/>
</dbReference>
<dbReference type="SUPFAM" id="SSF52833">
    <property type="entry name" value="Thioredoxin-like"/>
    <property type="match status" value="1"/>
</dbReference>
<dbReference type="Pfam" id="PF13899">
    <property type="entry name" value="Thioredoxin_7"/>
    <property type="match status" value="1"/>
</dbReference>
<protein>
    <submittedName>
        <fullName evidence="2">Thioredoxin-related protein</fullName>
    </submittedName>
</protein>
<feature type="signal peptide" evidence="1">
    <location>
        <begin position="1"/>
        <end position="19"/>
    </location>
</feature>
<dbReference type="AlphaFoldDB" id="A0A7W8LL63"/>
<name>A0A7W8LL63_9SPIR</name>
<reference evidence="2 3" key="1">
    <citation type="submission" date="2020-08" db="EMBL/GenBank/DDBJ databases">
        <title>Genomic Encyclopedia of Type Strains, Phase IV (KMG-IV): sequencing the most valuable type-strain genomes for metagenomic binning, comparative biology and taxonomic classification.</title>
        <authorList>
            <person name="Goeker M."/>
        </authorList>
    </citation>
    <scope>NUCLEOTIDE SEQUENCE [LARGE SCALE GENOMIC DNA]</scope>
    <source>
        <strain evidence="2 3">DSM 103462</strain>
    </source>
</reference>
<dbReference type="RefSeq" id="WP_184656866.1">
    <property type="nucleotide sequence ID" value="NZ_JACHFQ010000001.1"/>
</dbReference>